<evidence type="ECO:0000256" key="7">
    <source>
        <dbReference type="ARBA" id="ARBA00023136"/>
    </source>
</evidence>
<keyword evidence="10" id="KW-1185">Reference proteome</keyword>
<evidence type="ECO:0000256" key="4">
    <source>
        <dbReference type="ARBA" id="ARBA00022519"/>
    </source>
</evidence>
<keyword evidence="6 8" id="KW-1133">Transmembrane helix</keyword>
<evidence type="ECO:0000256" key="5">
    <source>
        <dbReference type="ARBA" id="ARBA00022692"/>
    </source>
</evidence>
<name>A0ABT4VU61_9HYPH</name>
<dbReference type="EMBL" id="JAPJZH010000020">
    <property type="protein sequence ID" value="MDA4848252.1"/>
    <property type="molecule type" value="Genomic_DNA"/>
</dbReference>
<evidence type="ECO:0000256" key="1">
    <source>
        <dbReference type="ARBA" id="ARBA00004429"/>
    </source>
</evidence>
<dbReference type="PANTHER" id="PTHR39342:SF1">
    <property type="entry name" value="UPF0283 MEMBRANE PROTEIN YCJF"/>
    <property type="match status" value="1"/>
</dbReference>
<comment type="caution">
    <text evidence="9">The sequence shown here is derived from an EMBL/GenBank/DDBJ whole genome shotgun (WGS) entry which is preliminary data.</text>
</comment>
<dbReference type="Proteomes" id="UP001148313">
    <property type="component" value="Unassembled WGS sequence"/>
</dbReference>
<dbReference type="InterPro" id="IPR021147">
    <property type="entry name" value="DUF697"/>
</dbReference>
<keyword evidence="4" id="KW-0997">Cell inner membrane</keyword>
<comment type="subcellular location">
    <subcellularLocation>
        <location evidence="1">Cell inner membrane</location>
        <topology evidence="1">Multi-pass membrane protein</topology>
    </subcellularLocation>
</comment>
<proteinExistence type="inferred from homology"/>
<keyword evidence="5 8" id="KW-0812">Transmembrane</keyword>
<keyword evidence="7 8" id="KW-0472">Membrane</keyword>
<sequence>MTKQQRKPVAFDVEEGDDGLLPFEFADQGDENLPIEALTPPVAEPKRRGFSFGRLALGAFGLLFSLAFALWLDGLIAGFFARSVWLGWLATALTAIGVGSLLGLAVREIRALMRLDAVHAIREEAEEARLEKRPKKARAVQAKLMRIFSNRPETARARRALKELDGEVIDGPHIMELTETQLLGPVDQEARRLIVNASKRVSVVTALSPRALIDIGYVLFEAMRLIRGLATLYGGRPGTLGAIRLARDVVGHLAVTGSLALGDGVVQQLMGQGLASKVSARLGEGVVNGLMTARIGIAAMDLCRPLAFHSLKRPGIGEFVGDLTRQAAGGKKQDKTRN</sequence>
<accession>A0ABT4VU61</accession>
<keyword evidence="3" id="KW-1003">Cell membrane</keyword>
<gene>
    <name evidence="9" type="ORF">OOZ53_23040</name>
</gene>
<evidence type="ECO:0000313" key="10">
    <source>
        <dbReference type="Proteomes" id="UP001148313"/>
    </source>
</evidence>
<evidence type="ECO:0000313" key="9">
    <source>
        <dbReference type="EMBL" id="MDA4848252.1"/>
    </source>
</evidence>
<feature type="transmembrane region" description="Helical" evidence="8">
    <location>
        <begin position="55"/>
        <end position="79"/>
    </location>
</feature>
<dbReference type="RefSeq" id="WP_271092107.1">
    <property type="nucleotide sequence ID" value="NZ_JAPJZH010000020.1"/>
</dbReference>
<comment type="similarity">
    <text evidence="2">Belongs to the UPF0283 family.</text>
</comment>
<evidence type="ECO:0000256" key="6">
    <source>
        <dbReference type="ARBA" id="ARBA00022989"/>
    </source>
</evidence>
<evidence type="ECO:0000256" key="8">
    <source>
        <dbReference type="SAM" id="Phobius"/>
    </source>
</evidence>
<dbReference type="Pfam" id="PF05128">
    <property type="entry name" value="DUF697"/>
    <property type="match status" value="1"/>
</dbReference>
<dbReference type="NCBIfam" id="TIGR01620">
    <property type="entry name" value="hyp_HI0043"/>
    <property type="match status" value="1"/>
</dbReference>
<evidence type="ECO:0000256" key="2">
    <source>
        <dbReference type="ARBA" id="ARBA00008255"/>
    </source>
</evidence>
<dbReference type="PANTHER" id="PTHR39342">
    <property type="entry name" value="UPF0283 MEMBRANE PROTEIN YCJF"/>
    <property type="match status" value="1"/>
</dbReference>
<feature type="transmembrane region" description="Helical" evidence="8">
    <location>
        <begin position="85"/>
        <end position="106"/>
    </location>
</feature>
<protein>
    <submittedName>
        <fullName evidence="9">TIGR01620 family protein</fullName>
    </submittedName>
</protein>
<reference evidence="9" key="1">
    <citation type="submission" date="2022-11" db="EMBL/GenBank/DDBJ databases">
        <title>Hoeflea poritis sp. nov., isolated from scleractinian coral Porites lutea.</title>
        <authorList>
            <person name="Zhang G."/>
            <person name="Wei Q."/>
            <person name="Cai L."/>
        </authorList>
    </citation>
    <scope>NUCLEOTIDE SEQUENCE</scope>
    <source>
        <strain evidence="9">E7-10</strain>
    </source>
</reference>
<organism evidence="9 10">
    <name type="scientific">Hoeflea poritis</name>
    <dbReference type="NCBI Taxonomy" id="2993659"/>
    <lineage>
        <taxon>Bacteria</taxon>
        <taxon>Pseudomonadati</taxon>
        <taxon>Pseudomonadota</taxon>
        <taxon>Alphaproteobacteria</taxon>
        <taxon>Hyphomicrobiales</taxon>
        <taxon>Rhizobiaceae</taxon>
        <taxon>Hoeflea</taxon>
    </lineage>
</organism>
<evidence type="ECO:0000256" key="3">
    <source>
        <dbReference type="ARBA" id="ARBA00022475"/>
    </source>
</evidence>
<dbReference type="InterPro" id="IPR006507">
    <property type="entry name" value="UPF0283"/>
</dbReference>